<evidence type="ECO:0000256" key="1">
    <source>
        <dbReference type="SAM" id="SignalP"/>
    </source>
</evidence>
<protein>
    <recommendedName>
        <fullName evidence="4">NHL repeat family protein</fullName>
    </recommendedName>
</protein>
<reference evidence="3" key="1">
    <citation type="submission" date="2011-03" db="EMBL/GenBank/DDBJ databases">
        <title>Draft genome sequence of Brevundimonas diminuta.</title>
        <authorList>
            <person name="Brown P.J.B."/>
            <person name="Buechlein A."/>
            <person name="Hemmerich C."/>
            <person name="Brun Y.V."/>
        </authorList>
    </citation>
    <scope>NUCLEOTIDE SEQUENCE [LARGE SCALE GENOMIC DNA]</scope>
    <source>
        <strain evidence="3">C19</strain>
    </source>
</reference>
<sequence length="421" mass="45698">MKRHLSRMLLAACVALGAATGAATQNVDPNSELGQFRDRRAAGIRALDDGDLTMASQRLAQAAAIIPDSPSILLLRTQVALQQKRKAEAKTTMAEYLNRGYVLDLARHTDFNAIWDSALEDQLVSNQSAVGEMHVTSTLPGFTLTDAMTYAPNSEQMFLSHVRTGKVTALTAAGSRDVVSFRPGVAAYGLGLRENQLWATTAATRQTKTYDPKLSISSKVVVIDPANGQILQSFTAGDDRRFGHLLMGRDDLYVADTTHGEILRLNRYQGALEALIPEGYLDAPMGIVESEDATILIVADFISGLYRIDLTAGSMMRILPPETGSTLGFSSMSRHGKDIVAIQTGFEPNRIVRLRMSDDWSQITAVDTVLRSKQLSQPTQGLVTGDHYIFVARSQWDNLDGQGNPVAPEPEPAVIGAVKLQ</sequence>
<dbReference type="Proteomes" id="UP000006512">
    <property type="component" value="Unassembled WGS sequence"/>
</dbReference>
<feature type="signal peptide" evidence="1">
    <location>
        <begin position="1"/>
        <end position="24"/>
    </location>
</feature>
<evidence type="ECO:0000313" key="2">
    <source>
        <dbReference type="EMBL" id="EGF91454.1"/>
    </source>
</evidence>
<gene>
    <name evidence="2" type="ORF">ABI_28700</name>
</gene>
<dbReference type="STRING" id="715226.ABI_28700"/>
<feature type="chain" id="PRO_5003320330" description="NHL repeat family protein" evidence="1">
    <location>
        <begin position="25"/>
        <end position="421"/>
    </location>
</feature>
<dbReference type="AlphaFoldDB" id="F4QML3"/>
<organism evidence="2 3">
    <name type="scientific">Asticcacaulis biprosthecium C19</name>
    <dbReference type="NCBI Taxonomy" id="715226"/>
    <lineage>
        <taxon>Bacteria</taxon>
        <taxon>Pseudomonadati</taxon>
        <taxon>Pseudomonadota</taxon>
        <taxon>Alphaproteobacteria</taxon>
        <taxon>Caulobacterales</taxon>
        <taxon>Caulobacteraceae</taxon>
        <taxon>Asticcacaulis</taxon>
    </lineage>
</organism>
<accession>F4QML3</accession>
<keyword evidence="3" id="KW-1185">Reference proteome</keyword>
<dbReference type="RefSeq" id="WP_006273656.1">
    <property type="nucleotide sequence ID" value="NZ_GL883078.1"/>
</dbReference>
<evidence type="ECO:0000313" key="3">
    <source>
        <dbReference type="Proteomes" id="UP000006512"/>
    </source>
</evidence>
<dbReference type="eggNOG" id="COG3391">
    <property type="taxonomic scope" value="Bacteria"/>
</dbReference>
<dbReference type="EMBL" id="GL883078">
    <property type="protein sequence ID" value="EGF91454.1"/>
    <property type="molecule type" value="Genomic_DNA"/>
</dbReference>
<dbReference type="HOGENOM" id="CLU_050676_0_0_5"/>
<dbReference type="Gene3D" id="2.130.10.10">
    <property type="entry name" value="YVTN repeat-like/Quinoprotein amine dehydrogenase"/>
    <property type="match status" value="1"/>
</dbReference>
<dbReference type="InterPro" id="IPR015943">
    <property type="entry name" value="WD40/YVTN_repeat-like_dom_sf"/>
</dbReference>
<name>F4QML3_9CAUL</name>
<dbReference type="SUPFAM" id="SSF101898">
    <property type="entry name" value="NHL repeat"/>
    <property type="match status" value="1"/>
</dbReference>
<keyword evidence="1" id="KW-0732">Signal</keyword>
<evidence type="ECO:0008006" key="4">
    <source>
        <dbReference type="Google" id="ProtNLM"/>
    </source>
</evidence>
<proteinExistence type="predicted"/>
<dbReference type="OrthoDB" id="8584394at2"/>